<dbReference type="Proteomes" id="UP000005819">
    <property type="component" value="Unassembled WGS sequence"/>
</dbReference>
<sequence length="54" mass="6318">MMKITDLSKCKNFYCPPEVQFIELRIERGFAESSYSATETWPGENLETDDYGEF</sequence>
<gene>
    <name evidence="1" type="ORF">ALIPUT_01324</name>
</gene>
<reference evidence="1" key="2">
    <citation type="submission" date="2013-09" db="EMBL/GenBank/DDBJ databases">
        <title>Draft genome sequence of Alistipes putredinis (DSM 17216).</title>
        <authorList>
            <person name="Sudarsanam P."/>
            <person name="Ley R."/>
            <person name="Guruge J."/>
            <person name="Turnbaugh P.J."/>
            <person name="Mahowald M."/>
            <person name="Liep D."/>
            <person name="Gordon J."/>
        </authorList>
    </citation>
    <scope>NUCLEOTIDE SEQUENCE</scope>
    <source>
        <strain evidence="1">DSM 17216</strain>
    </source>
</reference>
<keyword evidence="2" id="KW-1185">Reference proteome</keyword>
<evidence type="ECO:0000313" key="2">
    <source>
        <dbReference type="Proteomes" id="UP000005819"/>
    </source>
</evidence>
<name>B0MW22_9BACT</name>
<dbReference type="GeneID" id="73804392"/>
<reference evidence="1" key="1">
    <citation type="submission" date="2007-10" db="EMBL/GenBank/DDBJ databases">
        <authorList>
            <person name="Fulton L."/>
            <person name="Clifton S."/>
            <person name="Fulton B."/>
            <person name="Xu J."/>
            <person name="Minx P."/>
            <person name="Pepin K.H."/>
            <person name="Johnson M."/>
            <person name="Thiruvilangam P."/>
            <person name="Bhonagiri V."/>
            <person name="Nash W.E."/>
            <person name="Mardis E.R."/>
            <person name="Wilson R.K."/>
        </authorList>
    </citation>
    <scope>NUCLEOTIDE SEQUENCE [LARGE SCALE GENOMIC DNA]</scope>
    <source>
        <strain evidence="1">DSM 17216</strain>
    </source>
</reference>
<dbReference type="EMBL" id="ABFK02000018">
    <property type="protein sequence ID" value="EDS03498.1"/>
    <property type="molecule type" value="Genomic_DNA"/>
</dbReference>
<dbReference type="HOGENOM" id="CLU_3039722_0_0_10"/>
<proteinExistence type="predicted"/>
<evidence type="ECO:0000313" key="1">
    <source>
        <dbReference type="EMBL" id="EDS03498.1"/>
    </source>
</evidence>
<accession>B0MW22</accession>
<comment type="caution">
    <text evidence="1">The sequence shown here is derived from an EMBL/GenBank/DDBJ whole genome shotgun (WGS) entry which is preliminary data.</text>
</comment>
<protein>
    <submittedName>
        <fullName evidence="1">Uncharacterized protein</fullName>
    </submittedName>
</protein>
<dbReference type="RefSeq" id="WP_004330132.1">
    <property type="nucleotide sequence ID" value="NZ_DS499581.1"/>
</dbReference>
<dbReference type="AlphaFoldDB" id="B0MW22"/>
<organism evidence="1 2">
    <name type="scientific">Alistipes putredinis DSM 17216</name>
    <dbReference type="NCBI Taxonomy" id="445970"/>
    <lineage>
        <taxon>Bacteria</taxon>
        <taxon>Pseudomonadati</taxon>
        <taxon>Bacteroidota</taxon>
        <taxon>Bacteroidia</taxon>
        <taxon>Bacteroidales</taxon>
        <taxon>Rikenellaceae</taxon>
        <taxon>Alistipes</taxon>
    </lineage>
</organism>